<dbReference type="AlphaFoldDB" id="A0A7S4W919"/>
<name>A0A7S4W919_9DINO</name>
<gene>
    <name evidence="1" type="ORF">AMON00008_LOCUS44906</name>
</gene>
<organism evidence="1">
    <name type="scientific">Alexandrium monilatum</name>
    <dbReference type="NCBI Taxonomy" id="311494"/>
    <lineage>
        <taxon>Eukaryota</taxon>
        <taxon>Sar</taxon>
        <taxon>Alveolata</taxon>
        <taxon>Dinophyceae</taxon>
        <taxon>Gonyaulacales</taxon>
        <taxon>Pyrocystaceae</taxon>
        <taxon>Alexandrium</taxon>
    </lineage>
</organism>
<reference evidence="1" key="1">
    <citation type="submission" date="2021-01" db="EMBL/GenBank/DDBJ databases">
        <authorList>
            <person name="Corre E."/>
            <person name="Pelletier E."/>
            <person name="Niang G."/>
            <person name="Scheremetjew M."/>
            <person name="Finn R."/>
            <person name="Kale V."/>
            <person name="Holt S."/>
            <person name="Cochrane G."/>
            <person name="Meng A."/>
            <person name="Brown T."/>
            <person name="Cohen L."/>
        </authorList>
    </citation>
    <scope>NUCLEOTIDE SEQUENCE</scope>
    <source>
        <strain evidence="1">CCMP3105</strain>
    </source>
</reference>
<evidence type="ECO:0000313" key="1">
    <source>
        <dbReference type="EMBL" id="CAE4634290.1"/>
    </source>
</evidence>
<proteinExistence type="predicted"/>
<dbReference type="EMBL" id="HBNR01063624">
    <property type="protein sequence ID" value="CAE4634290.1"/>
    <property type="molecule type" value="Transcribed_RNA"/>
</dbReference>
<protein>
    <submittedName>
        <fullName evidence="1">Uncharacterized protein</fullName>
    </submittedName>
</protein>
<sequence>MMQQSAHPSSIHRSWPIAELDRFARNSSAQHFYNDAVDVLCKRLADAYYWPDRIDDLRVCNRYAPKLKHEAMTFKPRDPSYYGTNLNPHDLGRPLNMATGRPRSMPPAHHTHPRLKMGAAVTLEHPPGSGGLLTARVKRYDPNAERYTVGVGALTRTNLRAAQLREEGPMDRNDHIELLTNVPPLRSARALRDYCQWKDEFSHGQHANRWHRPAHTGGMCRSLPFGRTL</sequence>
<accession>A0A7S4W919</accession>